<feature type="binding site" evidence="18">
    <location>
        <position position="165"/>
    </location>
    <ligand>
        <name>UDP-N-acetyl-alpha-D-glucosamine</name>
        <dbReference type="ChEBI" id="CHEBI:57705"/>
    </ligand>
</feature>
<feature type="domain" description="MobA-like NTP transferase" evidence="20">
    <location>
        <begin position="9"/>
        <end position="138"/>
    </location>
</feature>
<dbReference type="RefSeq" id="WP_263370521.1">
    <property type="nucleotide sequence ID" value="NZ_JAGSYD010000002.1"/>
</dbReference>
<evidence type="ECO:0000313" key="21">
    <source>
        <dbReference type="EMBL" id="MFC6644101.1"/>
    </source>
</evidence>
<feature type="binding site" evidence="18">
    <location>
        <position position="25"/>
    </location>
    <ligand>
        <name>UDP-N-acetyl-alpha-D-glucosamine</name>
        <dbReference type="ChEBI" id="CHEBI:57705"/>
    </ligand>
</feature>
<evidence type="ECO:0000256" key="7">
    <source>
        <dbReference type="ARBA" id="ARBA00022723"/>
    </source>
</evidence>
<dbReference type="Proteomes" id="UP001596391">
    <property type="component" value="Unassembled WGS sequence"/>
</dbReference>
<feature type="binding site" evidence="18">
    <location>
        <position position="148"/>
    </location>
    <ligand>
        <name>UDP-N-acetyl-alpha-D-glucosamine</name>
        <dbReference type="ChEBI" id="CHEBI:57705"/>
    </ligand>
</feature>
<dbReference type="EC" id="2.3.1.157" evidence="18"/>
<evidence type="ECO:0000256" key="10">
    <source>
        <dbReference type="ARBA" id="ARBA00022960"/>
    </source>
</evidence>
<dbReference type="InterPro" id="IPR018357">
    <property type="entry name" value="Hexapep_transf_CS"/>
</dbReference>
<feature type="binding site" evidence="18">
    <location>
        <position position="344"/>
    </location>
    <ligand>
        <name>UDP-N-acetyl-alpha-D-glucosamine</name>
        <dbReference type="ChEBI" id="CHEBI:57705"/>
    </ligand>
</feature>
<evidence type="ECO:0000256" key="19">
    <source>
        <dbReference type="SAM" id="MobiDB-lite"/>
    </source>
</evidence>
<feature type="binding site" evidence="18">
    <location>
        <begin position="82"/>
        <end position="83"/>
    </location>
    <ligand>
        <name>UDP-N-acetyl-alpha-D-glucosamine</name>
        <dbReference type="ChEBI" id="CHEBI:57705"/>
    </ligand>
</feature>
<comment type="pathway">
    <text evidence="18">Bacterial outer membrane biogenesis; LPS lipid A biosynthesis.</text>
</comment>
<keyword evidence="7 18" id="KW-0479">Metal-binding</keyword>
<dbReference type="CDD" id="cd03353">
    <property type="entry name" value="LbH_GlmU_C"/>
    <property type="match status" value="1"/>
</dbReference>
<evidence type="ECO:0000256" key="4">
    <source>
        <dbReference type="ARBA" id="ARBA00022490"/>
    </source>
</evidence>
<sequence length="474" mass="50065">MAEAGFGIAIMAAGKGTRLKSRRPKVLHEIGGRALLLHVIAVAETIAPASEILCIVGHEAERVRSAVESTGVQFVHQTEQRGTGHALQMVKAWFTTSGATLPENIMVLSGDVPLIKAETLARFAAFHREHHAAMTILTAIPSNPFGYGRVNRKGAGEADVLGIVEQKDLPKGDAGSAEINSGIYCFQTEKLFAKLDQLNDKNASGELYLTDVAGLLVADGEKVVATVADSIDEVLGANTIAEMMHLDAAMRLDTARKLMAQGVTIFRPETCVIDSTVTVGPDTVLEPYVQLLGKTTIGTESRIRSYSVVKDSTIGDNVLLRNGCILEDSIIGDGALLGPYAHLRPGSDIGPAAHVGNFVETKKVKLGKGSKANHLNYLGDAVIGEGVNIGAGAITCNYDGVHKHQTTIGNGVFVGSDSTLVAPVTLGDGSYVAAGSCITDDVPADALALGRSRQTTKEGWVSARRKKREELEPK</sequence>
<dbReference type="GO" id="GO:0019134">
    <property type="term" value="F:glucosamine-1-phosphate N-acetyltransferase activity"/>
    <property type="evidence" value="ECO:0007669"/>
    <property type="project" value="UniProtKB-EC"/>
</dbReference>
<feature type="binding site" evidence="18">
    <location>
        <begin position="397"/>
        <end position="398"/>
    </location>
    <ligand>
        <name>acetyl-CoA</name>
        <dbReference type="ChEBI" id="CHEBI:57288"/>
    </ligand>
</feature>
<comment type="subcellular location">
    <subcellularLocation>
        <location evidence="1 18">Cytoplasm</location>
    </subcellularLocation>
</comment>
<keyword evidence="5 18" id="KW-0808">Transferase</keyword>
<evidence type="ECO:0000256" key="3">
    <source>
        <dbReference type="ARBA" id="ARBA00007947"/>
    </source>
</evidence>
<proteinExistence type="inferred from homology"/>
<protein>
    <recommendedName>
        <fullName evidence="18">Bifunctional protein GlmU</fullName>
    </recommendedName>
    <domain>
        <recommendedName>
            <fullName evidence="18">UDP-N-acetylglucosamine pyrophosphorylase</fullName>
            <ecNumber evidence="18">2.7.7.23</ecNumber>
        </recommendedName>
        <alternativeName>
            <fullName evidence="18">N-acetylglucosamine-1-phosphate uridyltransferase</fullName>
        </alternativeName>
    </domain>
    <domain>
        <recommendedName>
            <fullName evidence="18">Glucosamine-1-phosphate N-acetyltransferase</fullName>
            <ecNumber evidence="18">2.3.1.157</ecNumber>
        </recommendedName>
    </domain>
</protein>
<dbReference type="PANTHER" id="PTHR43584:SF3">
    <property type="entry name" value="BIFUNCTIONAL PROTEIN GLMU"/>
    <property type="match status" value="1"/>
</dbReference>
<feature type="binding site" evidence="18">
    <location>
        <position position="238"/>
    </location>
    <ligand>
        <name>Mg(2+)</name>
        <dbReference type="ChEBI" id="CHEBI:18420"/>
    </ligand>
</feature>
<evidence type="ECO:0000256" key="6">
    <source>
        <dbReference type="ARBA" id="ARBA00022695"/>
    </source>
</evidence>
<dbReference type="NCBIfam" id="TIGR01173">
    <property type="entry name" value="glmU"/>
    <property type="match status" value="1"/>
</dbReference>
<feature type="binding site" evidence="18">
    <location>
        <position position="434"/>
    </location>
    <ligand>
        <name>acetyl-CoA</name>
        <dbReference type="ChEBI" id="CHEBI:57288"/>
    </ligand>
</feature>
<dbReference type="SUPFAM" id="SSF51161">
    <property type="entry name" value="Trimeric LpxA-like enzymes"/>
    <property type="match status" value="1"/>
</dbReference>
<keyword evidence="11 18" id="KW-0573">Peptidoglycan synthesis</keyword>
<evidence type="ECO:0000313" key="22">
    <source>
        <dbReference type="Proteomes" id="UP001596391"/>
    </source>
</evidence>
<comment type="similarity">
    <text evidence="2 18">In the C-terminal section; belongs to the transferase hexapeptide repeat family.</text>
</comment>
<comment type="pathway">
    <text evidence="18">Nucleotide-sugar biosynthesis; UDP-N-acetyl-alpha-D-glucosamine biosynthesis; N-acetyl-alpha-D-glucosamine 1-phosphate from alpha-D-glucosamine 6-phosphate (route II): step 2/2.</text>
</comment>
<feature type="binding site" evidence="18">
    <location>
        <position position="451"/>
    </location>
    <ligand>
        <name>acetyl-CoA</name>
        <dbReference type="ChEBI" id="CHEBI:57288"/>
    </ligand>
</feature>
<dbReference type="CDD" id="cd02540">
    <property type="entry name" value="GT2_GlmU_N_bac"/>
    <property type="match status" value="1"/>
</dbReference>
<evidence type="ECO:0000256" key="18">
    <source>
        <dbReference type="HAMAP-Rule" id="MF_01631"/>
    </source>
</evidence>
<comment type="catalytic activity">
    <reaction evidence="16 18">
        <text>N-acetyl-alpha-D-glucosamine 1-phosphate + UTP + H(+) = UDP-N-acetyl-alpha-D-glucosamine + diphosphate</text>
        <dbReference type="Rhea" id="RHEA:13509"/>
        <dbReference type="ChEBI" id="CHEBI:15378"/>
        <dbReference type="ChEBI" id="CHEBI:33019"/>
        <dbReference type="ChEBI" id="CHEBI:46398"/>
        <dbReference type="ChEBI" id="CHEBI:57705"/>
        <dbReference type="ChEBI" id="CHEBI:57776"/>
        <dbReference type="EC" id="2.7.7.23"/>
    </reaction>
</comment>
<feature type="active site" description="Proton acceptor" evidence="18">
    <location>
        <position position="374"/>
    </location>
</feature>
<feature type="region of interest" description="N-acetyltransferase" evidence="18">
    <location>
        <begin position="262"/>
        <end position="474"/>
    </location>
</feature>
<dbReference type="InterPro" id="IPR005882">
    <property type="entry name" value="Bifunctional_GlmU"/>
</dbReference>
<keyword evidence="4 18" id="KW-0963">Cytoplasm</keyword>
<organism evidence="21 22">
    <name type="scientific">Granulicella cerasi</name>
    <dbReference type="NCBI Taxonomy" id="741063"/>
    <lineage>
        <taxon>Bacteria</taxon>
        <taxon>Pseudomonadati</taxon>
        <taxon>Acidobacteriota</taxon>
        <taxon>Terriglobia</taxon>
        <taxon>Terriglobales</taxon>
        <taxon>Acidobacteriaceae</taxon>
        <taxon>Granulicella</taxon>
    </lineage>
</organism>
<dbReference type="SUPFAM" id="SSF53448">
    <property type="entry name" value="Nucleotide-diphospho-sugar transferases"/>
    <property type="match status" value="1"/>
</dbReference>
<dbReference type="Pfam" id="PF00132">
    <property type="entry name" value="Hexapep"/>
    <property type="match status" value="1"/>
</dbReference>
<evidence type="ECO:0000256" key="2">
    <source>
        <dbReference type="ARBA" id="ARBA00007707"/>
    </source>
</evidence>
<comment type="cofactor">
    <cofactor evidence="18">
        <name>Mg(2+)</name>
        <dbReference type="ChEBI" id="CHEBI:18420"/>
    </cofactor>
    <text evidence="18">Binds 1 Mg(2+) ion per subunit.</text>
</comment>
<keyword evidence="12 18" id="KW-0511">Multifunctional enzyme</keyword>
<feature type="binding site" evidence="18">
    <location>
        <begin position="109"/>
        <end position="111"/>
    </location>
    <ligand>
        <name>UDP-N-acetyl-alpha-D-glucosamine</name>
        <dbReference type="ChEBI" id="CHEBI:57705"/>
    </ligand>
</feature>
<evidence type="ECO:0000259" key="20">
    <source>
        <dbReference type="Pfam" id="PF12804"/>
    </source>
</evidence>
<evidence type="ECO:0000256" key="1">
    <source>
        <dbReference type="ARBA" id="ARBA00004496"/>
    </source>
</evidence>
<feature type="binding site" evidence="18">
    <location>
        <position position="391"/>
    </location>
    <ligand>
        <name>acetyl-CoA</name>
        <dbReference type="ChEBI" id="CHEBI:57288"/>
    </ligand>
</feature>
<dbReference type="Pfam" id="PF12804">
    <property type="entry name" value="NTP_transf_3"/>
    <property type="match status" value="1"/>
</dbReference>
<dbReference type="InterPro" id="IPR001451">
    <property type="entry name" value="Hexapep"/>
</dbReference>
<evidence type="ECO:0000256" key="11">
    <source>
        <dbReference type="ARBA" id="ARBA00022984"/>
    </source>
</evidence>
<dbReference type="GO" id="GO:0003977">
    <property type="term" value="F:UDP-N-acetylglucosamine diphosphorylase activity"/>
    <property type="evidence" value="ECO:0007669"/>
    <property type="project" value="UniProtKB-EC"/>
</dbReference>
<feature type="binding site" evidence="18">
    <location>
        <position position="388"/>
    </location>
    <ligand>
        <name>UDP-N-acetyl-alpha-D-glucosamine</name>
        <dbReference type="ChEBI" id="CHEBI:57705"/>
    </ligand>
</feature>
<comment type="pathway">
    <text evidence="18">Nucleotide-sugar biosynthesis; UDP-N-acetyl-alpha-D-glucosamine biosynthesis; UDP-N-acetyl-alpha-D-glucosamine from N-acetyl-alpha-D-glucosamine 1-phosphate: step 1/1.</text>
</comment>
<evidence type="ECO:0000256" key="8">
    <source>
        <dbReference type="ARBA" id="ARBA00022737"/>
    </source>
</evidence>
<dbReference type="HAMAP" id="MF_01631">
    <property type="entry name" value="GlmU"/>
    <property type="match status" value="1"/>
</dbReference>
<evidence type="ECO:0000256" key="14">
    <source>
        <dbReference type="ARBA" id="ARBA00023316"/>
    </source>
</evidence>
<dbReference type="EC" id="2.7.7.23" evidence="18"/>
<keyword evidence="10 18" id="KW-0133">Cell shape</keyword>
<feature type="region of interest" description="Disordered" evidence="19">
    <location>
        <begin position="453"/>
        <end position="474"/>
    </location>
</feature>
<comment type="caution">
    <text evidence="21">The sequence shown here is derived from an EMBL/GenBank/DDBJ whole genome shotgun (WGS) entry which is preliminary data.</text>
</comment>
<feature type="binding site" evidence="18">
    <location>
        <position position="180"/>
    </location>
    <ligand>
        <name>UDP-N-acetyl-alpha-D-glucosamine</name>
        <dbReference type="ChEBI" id="CHEBI:57705"/>
    </ligand>
</feature>
<dbReference type="InterPro" id="IPR050065">
    <property type="entry name" value="GlmU-like"/>
</dbReference>
<comment type="similarity">
    <text evidence="3 18">In the N-terminal section; belongs to the N-acetylglucosamine-1-phosphate uridyltransferase family.</text>
</comment>
<comment type="caution">
    <text evidence="18">Lacks conserved residue(s) required for the propagation of feature annotation.</text>
</comment>
<dbReference type="InterPro" id="IPR011004">
    <property type="entry name" value="Trimer_LpxA-like_sf"/>
</dbReference>
<dbReference type="PROSITE" id="PS00101">
    <property type="entry name" value="HEXAPEP_TRANSFERASES"/>
    <property type="match status" value="1"/>
</dbReference>
<feature type="binding site" evidence="18">
    <location>
        <position position="77"/>
    </location>
    <ligand>
        <name>UDP-N-acetyl-alpha-D-glucosamine</name>
        <dbReference type="ChEBI" id="CHEBI:57705"/>
    </ligand>
</feature>
<dbReference type="InterPro" id="IPR025877">
    <property type="entry name" value="MobA-like_NTP_Trfase"/>
</dbReference>
<keyword evidence="6 18" id="KW-0548">Nucleotidyltransferase</keyword>
<keyword evidence="14 18" id="KW-0961">Cell wall biogenesis/degradation</keyword>
<evidence type="ECO:0000256" key="15">
    <source>
        <dbReference type="ARBA" id="ARBA00048247"/>
    </source>
</evidence>
<comment type="function">
    <text evidence="17 18">Catalyzes the last two sequential reactions in the de novo biosynthetic pathway for UDP-N-acetylglucosamine (UDP-GlcNAc). The C-terminal domain catalyzes the transfer of acetyl group from acetyl coenzyme A to glucosamine-1-phosphate (GlcN-1-P) to produce N-acetylglucosamine-1-phosphate (GlcNAc-1-P), which is converted into UDP-GlcNAc by the transfer of uridine 5-monophosphate (from uridine 5-triphosphate), a reaction catalyzed by the N-terminal domain.</text>
</comment>
<feature type="binding site" evidence="18">
    <location>
        <position position="377"/>
    </location>
    <ligand>
        <name>UDP-N-acetyl-alpha-D-glucosamine</name>
        <dbReference type="ChEBI" id="CHEBI:57705"/>
    </ligand>
</feature>
<dbReference type="EMBL" id="JBHSWI010000001">
    <property type="protein sequence ID" value="MFC6644101.1"/>
    <property type="molecule type" value="Genomic_DNA"/>
</dbReference>
<evidence type="ECO:0000256" key="12">
    <source>
        <dbReference type="ARBA" id="ARBA00023268"/>
    </source>
</evidence>
<feature type="binding site" evidence="18">
    <location>
        <position position="416"/>
    </location>
    <ligand>
        <name>acetyl-CoA</name>
        <dbReference type="ChEBI" id="CHEBI:57288"/>
    </ligand>
</feature>
<comment type="catalytic activity">
    <reaction evidence="15 18">
        <text>alpha-D-glucosamine 1-phosphate + acetyl-CoA = N-acetyl-alpha-D-glucosamine 1-phosphate + CoA + H(+)</text>
        <dbReference type="Rhea" id="RHEA:13725"/>
        <dbReference type="ChEBI" id="CHEBI:15378"/>
        <dbReference type="ChEBI" id="CHEBI:57287"/>
        <dbReference type="ChEBI" id="CHEBI:57288"/>
        <dbReference type="ChEBI" id="CHEBI:57776"/>
        <dbReference type="ChEBI" id="CHEBI:58516"/>
        <dbReference type="EC" id="2.3.1.157"/>
    </reaction>
</comment>
<keyword evidence="22" id="KW-1185">Reference proteome</keyword>
<evidence type="ECO:0000256" key="16">
    <source>
        <dbReference type="ARBA" id="ARBA00048493"/>
    </source>
</evidence>
<keyword evidence="9 18" id="KW-0460">Magnesium</keyword>
<evidence type="ECO:0000256" key="13">
    <source>
        <dbReference type="ARBA" id="ARBA00023315"/>
    </source>
</evidence>
<dbReference type="Gene3D" id="3.90.550.10">
    <property type="entry name" value="Spore Coat Polysaccharide Biosynthesis Protein SpsA, Chain A"/>
    <property type="match status" value="1"/>
</dbReference>
<gene>
    <name evidence="18 21" type="primary">glmU</name>
    <name evidence="21" type="ORF">ACFQBQ_00525</name>
</gene>
<feature type="binding site" evidence="18">
    <location>
        <position position="238"/>
    </location>
    <ligand>
        <name>UDP-N-acetyl-alpha-D-glucosamine</name>
        <dbReference type="ChEBI" id="CHEBI:57705"/>
    </ligand>
</feature>
<dbReference type="InterPro" id="IPR029044">
    <property type="entry name" value="Nucleotide-diphossugar_trans"/>
</dbReference>
<feature type="binding site" evidence="18">
    <location>
        <position position="362"/>
    </location>
    <ligand>
        <name>UDP-N-acetyl-alpha-D-glucosamine</name>
        <dbReference type="ChEBI" id="CHEBI:57705"/>
    </ligand>
</feature>
<dbReference type="Gene3D" id="2.160.10.10">
    <property type="entry name" value="Hexapeptide repeat proteins"/>
    <property type="match status" value="1"/>
</dbReference>
<feature type="binding site" evidence="18">
    <location>
        <position position="111"/>
    </location>
    <ligand>
        <name>Mg(2+)</name>
        <dbReference type="ChEBI" id="CHEBI:18420"/>
    </ligand>
</feature>
<evidence type="ECO:0000256" key="9">
    <source>
        <dbReference type="ARBA" id="ARBA00022842"/>
    </source>
</evidence>
<feature type="region of interest" description="Pyrophosphorylase" evidence="18">
    <location>
        <begin position="1"/>
        <end position="240"/>
    </location>
</feature>
<comment type="subunit">
    <text evidence="18">Homotrimer.</text>
</comment>
<evidence type="ECO:0000256" key="5">
    <source>
        <dbReference type="ARBA" id="ARBA00022679"/>
    </source>
</evidence>
<accession>A0ABW1Z3G5</accession>
<reference evidence="22" key="1">
    <citation type="journal article" date="2019" name="Int. J. Syst. Evol. Microbiol.">
        <title>The Global Catalogue of Microorganisms (GCM) 10K type strain sequencing project: providing services to taxonomists for standard genome sequencing and annotation.</title>
        <authorList>
            <consortium name="The Broad Institute Genomics Platform"/>
            <consortium name="The Broad Institute Genome Sequencing Center for Infectious Disease"/>
            <person name="Wu L."/>
            <person name="Ma J."/>
        </authorList>
    </citation>
    <scope>NUCLEOTIDE SEQUENCE [LARGE SCALE GENOMIC DNA]</scope>
    <source>
        <strain evidence="22">CGMCC 1.16026</strain>
    </source>
</reference>
<evidence type="ECO:0000256" key="17">
    <source>
        <dbReference type="ARBA" id="ARBA00049628"/>
    </source>
</evidence>
<dbReference type="PANTHER" id="PTHR43584">
    <property type="entry name" value="NUCLEOTIDYL TRANSFERASE"/>
    <property type="match status" value="1"/>
</dbReference>
<keyword evidence="13 18" id="KW-0012">Acyltransferase</keyword>
<dbReference type="InterPro" id="IPR038009">
    <property type="entry name" value="GlmU_C_LbH"/>
</dbReference>
<name>A0ABW1Z3G5_9BACT</name>
<feature type="region of interest" description="Linker" evidence="18">
    <location>
        <begin position="241"/>
        <end position="261"/>
    </location>
</feature>
<keyword evidence="8 18" id="KW-0677">Repeat</keyword>